<accession>A0AAQ3QH86</accession>
<reference evidence="1 2" key="1">
    <citation type="submission" date="2023-10" db="EMBL/GenBank/DDBJ databases">
        <title>Chromosome-scale genome assembly provides insights into flower coloration mechanisms of Canna indica.</title>
        <authorList>
            <person name="Li C."/>
        </authorList>
    </citation>
    <scope>NUCLEOTIDE SEQUENCE [LARGE SCALE GENOMIC DNA]</scope>
    <source>
        <tissue evidence="1">Flower</tissue>
    </source>
</reference>
<organism evidence="1 2">
    <name type="scientific">Canna indica</name>
    <name type="common">Indian-shot</name>
    <dbReference type="NCBI Taxonomy" id="4628"/>
    <lineage>
        <taxon>Eukaryota</taxon>
        <taxon>Viridiplantae</taxon>
        <taxon>Streptophyta</taxon>
        <taxon>Embryophyta</taxon>
        <taxon>Tracheophyta</taxon>
        <taxon>Spermatophyta</taxon>
        <taxon>Magnoliopsida</taxon>
        <taxon>Liliopsida</taxon>
        <taxon>Zingiberales</taxon>
        <taxon>Cannaceae</taxon>
        <taxon>Canna</taxon>
    </lineage>
</organism>
<dbReference type="AlphaFoldDB" id="A0AAQ3QH86"/>
<sequence>MICRKFVSVCYHNNSHVHYLWHKGLICVFCTTWPEVLFYKVSRGTWHWLPSGPILQESWSYEFKWFSFVPDLFAASLLYLTLNSH</sequence>
<dbReference type="EMBL" id="CP136895">
    <property type="protein sequence ID" value="WOL11024.1"/>
    <property type="molecule type" value="Genomic_DNA"/>
</dbReference>
<gene>
    <name evidence="1" type="ORF">Cni_G19785</name>
</gene>
<evidence type="ECO:0000313" key="2">
    <source>
        <dbReference type="Proteomes" id="UP001327560"/>
    </source>
</evidence>
<dbReference type="Proteomes" id="UP001327560">
    <property type="component" value="Chromosome 6"/>
</dbReference>
<keyword evidence="2" id="KW-1185">Reference proteome</keyword>
<protein>
    <submittedName>
        <fullName evidence="1">Uncharacterized protein</fullName>
    </submittedName>
</protein>
<name>A0AAQ3QH86_9LILI</name>
<evidence type="ECO:0000313" key="1">
    <source>
        <dbReference type="EMBL" id="WOL11024.1"/>
    </source>
</evidence>
<proteinExistence type="predicted"/>